<evidence type="ECO:0000313" key="3">
    <source>
        <dbReference type="Proteomes" id="UP000774326"/>
    </source>
</evidence>
<dbReference type="SUPFAM" id="SSF56815">
    <property type="entry name" value="Sec1/munc18-like (SM) proteins"/>
    <property type="match status" value="1"/>
</dbReference>
<dbReference type="InterPro" id="IPR043127">
    <property type="entry name" value="Sec-1-like_dom3a"/>
</dbReference>
<dbReference type="Proteomes" id="UP000774326">
    <property type="component" value="Unassembled WGS sequence"/>
</dbReference>
<protein>
    <recommendedName>
        <fullName evidence="4">SLY1 protein</fullName>
    </recommendedName>
</protein>
<reference evidence="2" key="2">
    <citation type="submission" date="2021-01" db="EMBL/GenBank/DDBJ databases">
        <authorList>
            <person name="Schikora-Tamarit M.A."/>
        </authorList>
    </citation>
    <scope>NUCLEOTIDE SEQUENCE</scope>
    <source>
        <strain evidence="2">CBS2887</strain>
    </source>
</reference>
<name>A0A9P8Q792_WICPI</name>
<dbReference type="EMBL" id="JAEUBG010002645">
    <property type="protein sequence ID" value="KAH3684265.1"/>
    <property type="molecule type" value="Genomic_DNA"/>
</dbReference>
<evidence type="ECO:0008006" key="4">
    <source>
        <dbReference type="Google" id="ProtNLM"/>
    </source>
</evidence>
<dbReference type="InterPro" id="IPR036045">
    <property type="entry name" value="Sec1-like_sf"/>
</dbReference>
<dbReference type="GO" id="GO:0016192">
    <property type="term" value="P:vesicle-mediated transport"/>
    <property type="evidence" value="ECO:0007669"/>
    <property type="project" value="InterPro"/>
</dbReference>
<dbReference type="Gene3D" id="3.90.830.10">
    <property type="entry name" value="Syntaxin Binding Protein 1, Chain A, domain 2"/>
    <property type="match status" value="1"/>
</dbReference>
<gene>
    <name evidence="2" type="ORF">WICPIJ_004768</name>
</gene>
<evidence type="ECO:0000313" key="2">
    <source>
        <dbReference type="EMBL" id="KAH3684265.1"/>
    </source>
</evidence>
<reference evidence="2" key="1">
    <citation type="journal article" date="2021" name="Open Biol.">
        <title>Shared evolutionary footprints suggest mitochondrial oxidative damage underlies multiple complex I losses in fungi.</title>
        <authorList>
            <person name="Schikora-Tamarit M.A."/>
            <person name="Marcet-Houben M."/>
            <person name="Nosek J."/>
            <person name="Gabaldon T."/>
        </authorList>
    </citation>
    <scope>NUCLEOTIDE SEQUENCE</scope>
    <source>
        <strain evidence="2">CBS2887</strain>
    </source>
</reference>
<dbReference type="OrthoDB" id="10251230at2759"/>
<comment type="caution">
    <text evidence="2">The sequence shown here is derived from an EMBL/GenBank/DDBJ whole genome shotgun (WGS) entry which is preliminary data.</text>
</comment>
<dbReference type="PANTHER" id="PTHR11679">
    <property type="entry name" value="VESICLE PROTEIN SORTING-ASSOCIATED"/>
    <property type="match status" value="1"/>
</dbReference>
<evidence type="ECO:0000256" key="1">
    <source>
        <dbReference type="ARBA" id="ARBA00009884"/>
    </source>
</evidence>
<organism evidence="2 3">
    <name type="scientific">Wickerhamomyces pijperi</name>
    <name type="common">Yeast</name>
    <name type="synonym">Pichia pijperi</name>
    <dbReference type="NCBI Taxonomy" id="599730"/>
    <lineage>
        <taxon>Eukaryota</taxon>
        <taxon>Fungi</taxon>
        <taxon>Dikarya</taxon>
        <taxon>Ascomycota</taxon>
        <taxon>Saccharomycotina</taxon>
        <taxon>Saccharomycetes</taxon>
        <taxon>Phaffomycetales</taxon>
        <taxon>Wickerhamomycetaceae</taxon>
        <taxon>Wickerhamomyces</taxon>
    </lineage>
</organism>
<sequence length="676" mass="75015">MADLQINTTQDGSLISLRSKQIQTLEKMLNLNHLQTSDLTSSTDTSEIIWKVLILDSKSTQIISSVLRVNDLLKSGITMHTNLHSNNRSPIPDIPAVYFVEPTIENINRIVSDIANDTYLNYYINFTSTLSRDLLETLASGVAQTGKSELVLQVYDQYLNYVVTEPNLFSLGLGGVYRQFHDVKSTEEDIIKLADKITDGLFDAIITMFGDSGAGSIPVIRCQNGGGAAELIAGKLDVRLRDYVISTKSASVNSGAGGSSPYGGNSDRAVLVLVDRDLDISAMFAHSWIYQCLVADVFKLERNTITIEESAVDPATGSSKKQYDIDPKDWFWNSNAHLPFPDAVDNADMALKEYKEKAAELTRGPGSANIEELDRKDDQLQQTVQLLPELTARKQIIDLHMNVLLSLLNELKAKGLDAFFEIEQALTDPKTRATFLDVLKKDEHVNNLEDKLRTFLVLYLTTDLPADYVSEVESILSRHEDFDMSAFQYVKKLKDRLKQSSLVLDSYTNSGNTSSGNNNYSTGDGNSALFSNLSSKLFNLADGKIQELGSVGSLITSLKTLLPSQTPHLPLTNILHSIMDPTSSTESSLKITDEYGYFDPKDIRGSAHSKKPKRETYNKAMVFVVGGGNYVEFQNLQEWALGYETKGKDQESQKEVVYGCDWVYNSRGFLKEISGL</sequence>
<dbReference type="InterPro" id="IPR001619">
    <property type="entry name" value="Sec1-like"/>
</dbReference>
<dbReference type="InterPro" id="IPR027482">
    <property type="entry name" value="Sec1-like_dom2"/>
</dbReference>
<dbReference type="PIRSF" id="PIRSF005715">
    <property type="entry name" value="VPS45_Sec1"/>
    <property type="match status" value="1"/>
</dbReference>
<dbReference type="InterPro" id="IPR043154">
    <property type="entry name" value="Sec-1-like_dom1"/>
</dbReference>
<proteinExistence type="inferred from homology"/>
<dbReference type="Pfam" id="PF00995">
    <property type="entry name" value="Sec1"/>
    <property type="match status" value="1"/>
</dbReference>
<dbReference type="Gene3D" id="3.40.50.2060">
    <property type="match status" value="1"/>
</dbReference>
<keyword evidence="3" id="KW-1185">Reference proteome</keyword>
<accession>A0A9P8Q792</accession>
<dbReference type="Gene3D" id="3.40.50.1910">
    <property type="match status" value="1"/>
</dbReference>
<comment type="similarity">
    <text evidence="1">Belongs to the STXBP/unc-18/SEC1 family.</text>
</comment>
<dbReference type="Gene3D" id="1.25.40.60">
    <property type="match status" value="1"/>
</dbReference>
<dbReference type="AlphaFoldDB" id="A0A9P8Q792"/>